<keyword evidence="7" id="KW-1185">Reference proteome</keyword>
<dbReference type="EMBL" id="VYQE01000004">
    <property type="protein sequence ID" value="KAA9006775.1"/>
    <property type="molecule type" value="Genomic_DNA"/>
</dbReference>
<comment type="caution">
    <text evidence="6">The sequence shown here is derived from an EMBL/GenBank/DDBJ whole genome shotgun (WGS) entry which is preliminary data.</text>
</comment>
<dbReference type="Pfam" id="PF13458">
    <property type="entry name" value="Peripla_BP_6"/>
    <property type="match status" value="1"/>
</dbReference>
<dbReference type="PANTHER" id="PTHR30483:SF37">
    <property type="entry name" value="ABC TRANSPORTER SUBSTRATE-BINDING PROTEIN"/>
    <property type="match status" value="1"/>
</dbReference>
<feature type="domain" description="Leucine-binding protein" evidence="5">
    <location>
        <begin position="23"/>
        <end position="399"/>
    </location>
</feature>
<name>A0A5J5GF32_9RHOB</name>
<dbReference type="RefSeq" id="WP_150445793.1">
    <property type="nucleotide sequence ID" value="NZ_VYQE01000004.1"/>
</dbReference>
<keyword evidence="2 4" id="KW-0732">Signal</keyword>
<dbReference type="AlphaFoldDB" id="A0A5J5GF32"/>
<evidence type="ECO:0000256" key="4">
    <source>
        <dbReference type="SAM" id="SignalP"/>
    </source>
</evidence>
<evidence type="ECO:0000259" key="5">
    <source>
        <dbReference type="Pfam" id="PF13458"/>
    </source>
</evidence>
<dbReference type="Proteomes" id="UP000326554">
    <property type="component" value="Unassembled WGS sequence"/>
</dbReference>
<proteinExistence type="inferred from homology"/>
<protein>
    <submittedName>
        <fullName evidence="6">ABC transporter substrate-binding protein</fullName>
    </submittedName>
</protein>
<evidence type="ECO:0000256" key="2">
    <source>
        <dbReference type="ARBA" id="ARBA00022729"/>
    </source>
</evidence>
<dbReference type="InterPro" id="IPR028082">
    <property type="entry name" value="Peripla_BP_I"/>
</dbReference>
<comment type="similarity">
    <text evidence="1">Belongs to the leucine-binding protein family.</text>
</comment>
<evidence type="ECO:0000313" key="6">
    <source>
        <dbReference type="EMBL" id="KAA9006775.1"/>
    </source>
</evidence>
<dbReference type="InterPro" id="IPR051010">
    <property type="entry name" value="BCAA_transport"/>
</dbReference>
<dbReference type="SUPFAM" id="SSF53822">
    <property type="entry name" value="Periplasmic binding protein-like I"/>
    <property type="match status" value="1"/>
</dbReference>
<dbReference type="PANTHER" id="PTHR30483">
    <property type="entry name" value="LEUCINE-SPECIFIC-BINDING PROTEIN"/>
    <property type="match status" value="1"/>
</dbReference>
<dbReference type="InterPro" id="IPR028081">
    <property type="entry name" value="Leu-bd"/>
</dbReference>
<organism evidence="6 7">
    <name type="scientific">Histidinibacterium aquaticum</name>
    <dbReference type="NCBI Taxonomy" id="2613962"/>
    <lineage>
        <taxon>Bacteria</taxon>
        <taxon>Pseudomonadati</taxon>
        <taxon>Pseudomonadota</taxon>
        <taxon>Alphaproteobacteria</taxon>
        <taxon>Rhodobacterales</taxon>
        <taxon>Paracoccaceae</taxon>
        <taxon>Histidinibacterium</taxon>
    </lineage>
</organism>
<evidence type="ECO:0000313" key="7">
    <source>
        <dbReference type="Proteomes" id="UP000326554"/>
    </source>
</evidence>
<dbReference type="CDD" id="cd06338">
    <property type="entry name" value="PBP1_ABC_ligand_binding-like"/>
    <property type="match status" value="1"/>
</dbReference>
<keyword evidence="3" id="KW-0813">Transport</keyword>
<gene>
    <name evidence="6" type="ORF">F3S47_13430</name>
</gene>
<keyword evidence="3" id="KW-0029">Amino-acid transport</keyword>
<sequence>MKLSQLLAGTAAVAVLATGAAAEIKIGASLPLTGAFSIAGEKHRRGYELCVDLINERGGLLGEQVELITSDNRSDPATAINQYERFINVDQVDAVFGTFSSRLTFPVASLLAKNNFVHPVPSGGALRIYTQGHENLFYFQPDAAEYFGETLTDMIQELIPEDQRPQTAAVVAADDFFANAVEAGFLGTEVVDPADGSVVEDLSPGYLADAGIEVVYSEKWPEEGFNDWLNLANSIKRSEADLIIALTASAEEAVQLTRALQTVRAEPMMVYYSQGTQTEFYEGTGDASETITMHTSWHPAAPFEGTLAGEEFNNSDFVAAFEEAYGNAPDEDSAIPFAVCQGIEQSIRGAGSTDNAAMGEWLYGRTADDPVRTVLGTFQWDERGLPVDKPFLIAQWNGGELQFVYPTDQFEGVSELQHPKDGF</sequence>
<reference evidence="6 7" key="1">
    <citation type="submission" date="2019-09" db="EMBL/GenBank/DDBJ databases">
        <authorList>
            <person name="Park J.-S."/>
            <person name="Choi H.-J."/>
        </authorList>
    </citation>
    <scope>NUCLEOTIDE SEQUENCE [LARGE SCALE GENOMIC DNA]</scope>
    <source>
        <strain evidence="6 7">176SS1-4</strain>
    </source>
</reference>
<evidence type="ECO:0000256" key="3">
    <source>
        <dbReference type="ARBA" id="ARBA00022970"/>
    </source>
</evidence>
<feature type="signal peptide" evidence="4">
    <location>
        <begin position="1"/>
        <end position="22"/>
    </location>
</feature>
<accession>A0A5J5GF32</accession>
<feature type="chain" id="PRO_5023921978" evidence="4">
    <location>
        <begin position="23"/>
        <end position="423"/>
    </location>
</feature>
<dbReference type="Gene3D" id="3.40.50.2300">
    <property type="match status" value="2"/>
</dbReference>
<evidence type="ECO:0000256" key="1">
    <source>
        <dbReference type="ARBA" id="ARBA00010062"/>
    </source>
</evidence>
<dbReference type="GO" id="GO:0006865">
    <property type="term" value="P:amino acid transport"/>
    <property type="evidence" value="ECO:0007669"/>
    <property type="project" value="UniProtKB-KW"/>
</dbReference>